<reference evidence="3" key="2">
    <citation type="submission" date="2012-08" db="EMBL/GenBank/DDBJ databases">
        <title>Whole-genome sequence of Nocardiopsis alba strain ATCC BAA-2165 associated with honeybees.</title>
        <authorList>
            <person name="Qiao J."/>
            <person name="Chen L."/>
            <person name="Li Y."/>
            <person name="Wang J."/>
            <person name="Zhang W."/>
            <person name="Chen S."/>
        </authorList>
    </citation>
    <scope>NUCLEOTIDE SEQUENCE [LARGE SCALE GENOMIC DNA]</scope>
    <source>
        <strain evidence="3">ATCC BAA-2165 / BE74</strain>
    </source>
</reference>
<protein>
    <submittedName>
        <fullName evidence="2">Uncharacterized protein</fullName>
    </submittedName>
</protein>
<evidence type="ECO:0000256" key="1">
    <source>
        <dbReference type="SAM" id="MobiDB-lite"/>
    </source>
</evidence>
<proteinExistence type="predicted"/>
<evidence type="ECO:0000313" key="2">
    <source>
        <dbReference type="EMBL" id="AFR05900.1"/>
    </source>
</evidence>
<dbReference type="STRING" id="1205910.B005_4797"/>
<reference evidence="2 3" key="1">
    <citation type="journal article" date="2012" name="J. Bacteriol.">
        <title>Whole-Genome Sequence of Nocardiopsis alba Strain ATCC BAA-2165, Associated with Honeybees.</title>
        <authorList>
            <person name="Qiao J."/>
            <person name="Chen L."/>
            <person name="Li Y."/>
            <person name="Wang J."/>
            <person name="Zhang W."/>
            <person name="Chen S."/>
        </authorList>
    </citation>
    <scope>NUCLEOTIDE SEQUENCE [LARGE SCALE GENOMIC DNA]</scope>
    <source>
        <strain evidence="3">ATCC BAA-2165 / BE74</strain>
    </source>
</reference>
<accession>J7L3A1</accession>
<sequence>MGRSMSRSWDTDRVSAMTRCPPFLPSARSGRSAADPGGPRLHVRAVDGS</sequence>
<gene>
    <name evidence="2" type="ordered locus">B005_4797</name>
</gene>
<name>J7L3A1_NOCAA</name>
<dbReference type="HOGENOM" id="CLU_3138291_0_0_11"/>
<dbReference type="PATRIC" id="fig|1205910.3.peg.4534"/>
<organism evidence="2 3">
    <name type="scientific">Nocardiopsis alba (strain ATCC BAA-2165 / BE74)</name>
    <dbReference type="NCBI Taxonomy" id="1205910"/>
    <lineage>
        <taxon>Bacteria</taxon>
        <taxon>Bacillati</taxon>
        <taxon>Actinomycetota</taxon>
        <taxon>Actinomycetes</taxon>
        <taxon>Streptosporangiales</taxon>
        <taxon>Nocardiopsidaceae</taxon>
        <taxon>Nocardiopsis</taxon>
    </lineage>
</organism>
<feature type="region of interest" description="Disordered" evidence="1">
    <location>
        <begin position="19"/>
        <end position="49"/>
    </location>
</feature>
<evidence type="ECO:0000313" key="3">
    <source>
        <dbReference type="Proteomes" id="UP000003779"/>
    </source>
</evidence>
<dbReference type="EMBL" id="CP003788">
    <property type="protein sequence ID" value="AFR05900.1"/>
    <property type="molecule type" value="Genomic_DNA"/>
</dbReference>
<dbReference type="KEGG" id="nal:B005_4797"/>
<dbReference type="AlphaFoldDB" id="J7L3A1"/>
<dbReference type="Proteomes" id="UP000003779">
    <property type="component" value="Chromosome"/>
</dbReference>